<dbReference type="Pfam" id="PF00498">
    <property type="entry name" value="FHA"/>
    <property type="match status" value="1"/>
</dbReference>
<keyword evidence="20" id="KW-1185">Reference proteome</keyword>
<dbReference type="SMART" id="SM00339">
    <property type="entry name" value="FH"/>
    <property type="match status" value="1"/>
</dbReference>
<feature type="compositionally biased region" description="Polar residues" evidence="16">
    <location>
        <begin position="424"/>
        <end position="442"/>
    </location>
</feature>
<dbReference type="PRINTS" id="PR00053">
    <property type="entry name" value="FORKHEAD"/>
</dbReference>
<accession>A0A6A1M0Y6</accession>
<dbReference type="InterPro" id="IPR023333">
    <property type="entry name" value="Proteasome_suB-type"/>
</dbReference>
<dbReference type="PROSITE" id="PS50039">
    <property type="entry name" value="FORK_HEAD_3"/>
    <property type="match status" value="1"/>
</dbReference>
<dbReference type="PROSITE" id="PS00658">
    <property type="entry name" value="FORK_HEAD_2"/>
    <property type="match status" value="1"/>
</dbReference>
<feature type="compositionally biased region" description="Polar residues" evidence="16">
    <location>
        <begin position="243"/>
        <end position="254"/>
    </location>
</feature>
<dbReference type="AlphaFoldDB" id="A0A6A1M0Y6"/>
<dbReference type="PRINTS" id="PR00141">
    <property type="entry name" value="PROTEASOME"/>
</dbReference>
<dbReference type="GO" id="GO:0003700">
    <property type="term" value="F:DNA-binding transcription factor activity"/>
    <property type="evidence" value="ECO:0007669"/>
    <property type="project" value="InterPro"/>
</dbReference>
<evidence type="ECO:0000256" key="16">
    <source>
        <dbReference type="SAM" id="MobiDB-lite"/>
    </source>
</evidence>
<feature type="domain" description="FHA" evidence="17">
    <location>
        <begin position="167"/>
        <end position="223"/>
    </location>
</feature>
<dbReference type="SUPFAM" id="SSF49879">
    <property type="entry name" value="SMAD/FHA domain"/>
    <property type="match status" value="1"/>
</dbReference>
<feature type="domain" description="Fork-head" evidence="18">
    <location>
        <begin position="329"/>
        <end position="417"/>
    </location>
</feature>
<dbReference type="PROSITE" id="PS50006">
    <property type="entry name" value="FHA_DOMAIN"/>
    <property type="match status" value="1"/>
</dbReference>
<feature type="compositionally biased region" description="Polar residues" evidence="16">
    <location>
        <begin position="834"/>
        <end position="851"/>
    </location>
</feature>
<comment type="catalytic activity">
    <reaction evidence="1">
        <text>Cleavage of peptide bonds with very broad specificity.</text>
        <dbReference type="EC" id="3.4.25.1"/>
    </reaction>
</comment>
<dbReference type="GO" id="GO:0043565">
    <property type="term" value="F:sequence-specific DNA binding"/>
    <property type="evidence" value="ECO:0007669"/>
    <property type="project" value="InterPro"/>
</dbReference>
<protein>
    <recommendedName>
        <fullName evidence="4">proteasome endopeptidase complex</fullName>
        <ecNumber evidence="4">3.4.25.1</ecNumber>
    </recommendedName>
</protein>
<dbReference type="SUPFAM" id="SSF56235">
    <property type="entry name" value="N-terminal nucleophile aminohydrolases (Ntn hydrolases)"/>
    <property type="match status" value="1"/>
</dbReference>
<dbReference type="VEuPathDB" id="FungiDB:TRICI_002109"/>
<comment type="subcellular location">
    <subcellularLocation>
        <location evidence="3">Cytoplasm</location>
    </subcellularLocation>
    <subcellularLocation>
        <location evidence="2 15">Nucleus</location>
    </subcellularLocation>
</comment>
<dbReference type="Proteomes" id="UP000761534">
    <property type="component" value="Unassembled WGS sequence"/>
</dbReference>
<dbReference type="Pfam" id="PF00250">
    <property type="entry name" value="Forkhead"/>
    <property type="match status" value="1"/>
</dbReference>
<evidence type="ECO:0000256" key="5">
    <source>
        <dbReference type="ARBA" id="ARBA00022490"/>
    </source>
</evidence>
<dbReference type="InterPro" id="IPR008984">
    <property type="entry name" value="SMAD_FHA_dom_sf"/>
</dbReference>
<dbReference type="PROSITE" id="PS00657">
    <property type="entry name" value="FORK_HEAD_1"/>
    <property type="match status" value="1"/>
</dbReference>
<evidence type="ECO:0000256" key="11">
    <source>
        <dbReference type="ARBA" id="ARBA00023145"/>
    </source>
</evidence>
<dbReference type="PROSITE" id="PS00854">
    <property type="entry name" value="PROTEASOME_BETA_1"/>
    <property type="match status" value="1"/>
</dbReference>
<dbReference type="FunFam" id="3.60.20.10:FF:000013">
    <property type="entry name" value="Proteasome subunit beta type-5"/>
    <property type="match status" value="1"/>
</dbReference>
<dbReference type="CDD" id="cd00059">
    <property type="entry name" value="FH_FOX"/>
    <property type="match status" value="1"/>
</dbReference>
<name>A0A6A1M0Y6_9ASCO</name>
<dbReference type="GO" id="GO:0005737">
    <property type="term" value="C:cytoplasm"/>
    <property type="evidence" value="ECO:0007669"/>
    <property type="project" value="UniProtKB-SubCell"/>
</dbReference>
<feature type="region of interest" description="Disordered" evidence="16">
    <location>
        <begin position="615"/>
        <end position="698"/>
    </location>
</feature>
<keyword evidence="10 15" id="KW-0238">DNA-binding</keyword>
<dbReference type="InterPro" id="IPR029055">
    <property type="entry name" value="Ntn_hydrolases_N"/>
</dbReference>
<dbReference type="OrthoDB" id="37597at2759"/>
<evidence type="ECO:0000256" key="7">
    <source>
        <dbReference type="ARBA" id="ARBA00022698"/>
    </source>
</evidence>
<feature type="active site" description="Nucleophile" evidence="14">
    <location>
        <position position="1026"/>
    </location>
</feature>
<reference evidence="19" key="1">
    <citation type="journal article" date="2019" name="G3 (Bethesda)">
        <title>Genome Assemblies of Two Rare Opportunistic Yeast Pathogens: Diutina rugosa (syn. Candida rugosa) and Trichomonascus ciferrii (syn. Candida ciferrii).</title>
        <authorList>
            <person name="Mixao V."/>
            <person name="Saus E."/>
            <person name="Hansen A.P."/>
            <person name="Lass-Florl C."/>
            <person name="Gabaldon T."/>
        </authorList>
    </citation>
    <scope>NUCLEOTIDE SEQUENCE</scope>
    <source>
        <strain evidence="19">CBS 4856</strain>
    </source>
</reference>
<evidence type="ECO:0000256" key="10">
    <source>
        <dbReference type="ARBA" id="ARBA00023125"/>
    </source>
</evidence>
<dbReference type="CDD" id="cd22701">
    <property type="entry name" value="FHA_FKH1-like"/>
    <property type="match status" value="1"/>
</dbReference>
<dbReference type="Pfam" id="PF00227">
    <property type="entry name" value="Proteasome"/>
    <property type="match status" value="1"/>
</dbReference>
<keyword evidence="9" id="KW-0647">Proteasome</keyword>
<feature type="region of interest" description="Disordered" evidence="16">
    <location>
        <begin position="482"/>
        <end position="501"/>
    </location>
</feature>
<feature type="compositionally biased region" description="Polar residues" evidence="16">
    <location>
        <begin position="1"/>
        <end position="12"/>
    </location>
</feature>
<dbReference type="InterPro" id="IPR036388">
    <property type="entry name" value="WH-like_DNA-bd_sf"/>
</dbReference>
<evidence type="ECO:0000256" key="8">
    <source>
        <dbReference type="ARBA" id="ARBA00022801"/>
    </source>
</evidence>
<dbReference type="GO" id="GO:0019774">
    <property type="term" value="C:proteasome core complex, beta-subunit complex"/>
    <property type="evidence" value="ECO:0007669"/>
    <property type="project" value="UniProtKB-ARBA"/>
</dbReference>
<dbReference type="GO" id="GO:0004298">
    <property type="term" value="F:threonine-type endopeptidase activity"/>
    <property type="evidence" value="ECO:0007669"/>
    <property type="project" value="UniProtKB-KW"/>
</dbReference>
<keyword evidence="5" id="KW-0963">Cytoplasm</keyword>
<feature type="compositionally biased region" description="Low complexity" evidence="16">
    <location>
        <begin position="615"/>
        <end position="628"/>
    </location>
</feature>
<feature type="region of interest" description="Disordered" evidence="16">
    <location>
        <begin position="418"/>
        <end position="454"/>
    </location>
</feature>
<evidence type="ECO:0000259" key="17">
    <source>
        <dbReference type="PROSITE" id="PS50006"/>
    </source>
</evidence>
<feature type="compositionally biased region" description="Low complexity" evidence="16">
    <location>
        <begin position="682"/>
        <end position="695"/>
    </location>
</feature>
<dbReference type="Gene3D" id="1.10.10.10">
    <property type="entry name" value="Winged helix-like DNA-binding domain superfamily/Winged helix DNA-binding domain"/>
    <property type="match status" value="1"/>
</dbReference>
<dbReference type="GO" id="GO:0043161">
    <property type="term" value="P:proteasome-mediated ubiquitin-dependent protein catabolic process"/>
    <property type="evidence" value="ECO:0007669"/>
    <property type="project" value="UniProtKB-ARBA"/>
</dbReference>
<feature type="compositionally biased region" description="Polar residues" evidence="16">
    <location>
        <begin position="86"/>
        <end position="139"/>
    </location>
</feature>
<dbReference type="GO" id="GO:0005634">
    <property type="term" value="C:nucleus"/>
    <property type="evidence" value="ECO:0007669"/>
    <property type="project" value="UniProtKB-SubCell"/>
</dbReference>
<feature type="compositionally biased region" description="Low complexity" evidence="16">
    <location>
        <begin position="852"/>
        <end position="884"/>
    </location>
</feature>
<keyword evidence="6" id="KW-0645">Protease</keyword>
<organism evidence="19 20">
    <name type="scientific">Trichomonascus ciferrii</name>
    <dbReference type="NCBI Taxonomy" id="44093"/>
    <lineage>
        <taxon>Eukaryota</taxon>
        <taxon>Fungi</taxon>
        <taxon>Dikarya</taxon>
        <taxon>Ascomycota</taxon>
        <taxon>Saccharomycotina</taxon>
        <taxon>Dipodascomycetes</taxon>
        <taxon>Dipodascales</taxon>
        <taxon>Trichomonascaceae</taxon>
        <taxon>Trichomonascus</taxon>
        <taxon>Trichomonascus ciferrii complex</taxon>
    </lineage>
</organism>
<comment type="subunit">
    <text evidence="13">The 26S proteasome consists of a 20S proteasome core and two 19S regulatory subunits. The 20S proteasome core is composed of 28 subunits that are arranged in four stacked rings, resulting in a barrel-shaped structure. The two end rings are each formed by seven alpha subunits, and the two central rings are each formed by seven beta subunits. The catalytic chamber with the active sites is on the inside of the barrel.</text>
</comment>
<dbReference type="SMART" id="SM00240">
    <property type="entry name" value="FHA"/>
    <property type="match status" value="1"/>
</dbReference>
<dbReference type="InterPro" id="IPR036390">
    <property type="entry name" value="WH_DNA-bd_sf"/>
</dbReference>
<dbReference type="PANTHER" id="PTHR21712">
    <property type="entry name" value="PRE-RRNA-PROCESSING PROTEIN FHL1"/>
    <property type="match status" value="1"/>
</dbReference>
<keyword evidence="8" id="KW-0378">Hydrolase</keyword>
<evidence type="ECO:0000256" key="12">
    <source>
        <dbReference type="ARBA" id="ARBA00023242"/>
    </source>
</evidence>
<evidence type="ECO:0000256" key="15">
    <source>
        <dbReference type="PROSITE-ProRule" id="PRU00089"/>
    </source>
</evidence>
<evidence type="ECO:0000313" key="19">
    <source>
        <dbReference type="EMBL" id="KAA8915751.1"/>
    </source>
</evidence>
<comment type="caution">
    <text evidence="19">The sequence shown here is derived from an EMBL/GenBank/DDBJ whole genome shotgun (WGS) entry which is preliminary data.</text>
</comment>
<dbReference type="InterPro" id="IPR018122">
    <property type="entry name" value="TF_fork_head_CS_1"/>
</dbReference>
<dbReference type="PROSITE" id="PS51476">
    <property type="entry name" value="PROTEASOME_BETA_2"/>
    <property type="match status" value="1"/>
</dbReference>
<keyword evidence="7" id="KW-0888">Threonine protease</keyword>
<dbReference type="InterPro" id="IPR030456">
    <property type="entry name" value="TF_fork_head_CS_2"/>
</dbReference>
<dbReference type="GO" id="GO:0010499">
    <property type="term" value="P:proteasomal ubiquitin-independent protein catabolic process"/>
    <property type="evidence" value="ECO:0007669"/>
    <property type="project" value="UniProtKB-ARBA"/>
</dbReference>
<evidence type="ECO:0000256" key="9">
    <source>
        <dbReference type="ARBA" id="ARBA00022942"/>
    </source>
</evidence>
<keyword evidence="12 15" id="KW-0539">Nucleus</keyword>
<dbReference type="PANTHER" id="PTHR21712:SF29">
    <property type="entry name" value="PRE-RRNA-PROCESSING PROTEIN FHL1"/>
    <property type="match status" value="1"/>
</dbReference>
<dbReference type="SUPFAM" id="SSF46785">
    <property type="entry name" value="Winged helix' DNA-binding domain"/>
    <property type="match status" value="1"/>
</dbReference>
<dbReference type="InterPro" id="IPR016050">
    <property type="entry name" value="Proteasome_bsu_CS"/>
</dbReference>
<evidence type="ECO:0000256" key="14">
    <source>
        <dbReference type="PIRSR" id="PIRSR600243-1"/>
    </source>
</evidence>
<evidence type="ECO:0000256" key="1">
    <source>
        <dbReference type="ARBA" id="ARBA00001198"/>
    </source>
</evidence>
<evidence type="ECO:0000256" key="2">
    <source>
        <dbReference type="ARBA" id="ARBA00004123"/>
    </source>
</evidence>
<feature type="compositionally biased region" description="Low complexity" evidence="16">
    <location>
        <begin position="791"/>
        <end position="831"/>
    </location>
</feature>
<proteinExistence type="predicted"/>
<dbReference type="InterPro" id="IPR001353">
    <property type="entry name" value="Proteasome_sua/b"/>
</dbReference>
<dbReference type="InterPro" id="IPR000253">
    <property type="entry name" value="FHA_dom"/>
</dbReference>
<feature type="region of interest" description="Disordered" evidence="16">
    <location>
        <begin position="1"/>
        <end position="143"/>
    </location>
</feature>
<dbReference type="GO" id="GO:0060962">
    <property type="term" value="P:regulation of ribosomal protein gene transcription by RNA polymerase II"/>
    <property type="evidence" value="ECO:0007669"/>
    <property type="project" value="InterPro"/>
</dbReference>
<dbReference type="InterPro" id="IPR000243">
    <property type="entry name" value="Pept_T1A_subB"/>
</dbReference>
<dbReference type="CDD" id="cd03761">
    <property type="entry name" value="proteasome_beta_type_5"/>
    <property type="match status" value="1"/>
</dbReference>
<feature type="region of interest" description="Disordered" evidence="16">
    <location>
        <begin position="243"/>
        <end position="278"/>
    </location>
</feature>
<gene>
    <name evidence="19" type="ORF">TRICI_002109</name>
</gene>
<feature type="region of interest" description="Disordered" evidence="16">
    <location>
        <begin position="563"/>
        <end position="584"/>
    </location>
</feature>
<feature type="compositionally biased region" description="Low complexity" evidence="16">
    <location>
        <begin position="568"/>
        <end position="584"/>
    </location>
</feature>
<feature type="DNA-binding region" description="Fork-head" evidence="15">
    <location>
        <begin position="329"/>
        <end position="417"/>
    </location>
</feature>
<evidence type="ECO:0000313" key="20">
    <source>
        <dbReference type="Proteomes" id="UP000761534"/>
    </source>
</evidence>
<feature type="compositionally biased region" description="Low complexity" evidence="16">
    <location>
        <begin position="255"/>
        <end position="275"/>
    </location>
</feature>
<dbReference type="EC" id="3.4.25.1" evidence="4"/>
<evidence type="ECO:0000256" key="4">
    <source>
        <dbReference type="ARBA" id="ARBA00012039"/>
    </source>
</evidence>
<evidence type="ECO:0000259" key="18">
    <source>
        <dbReference type="PROSITE" id="PS50039"/>
    </source>
</evidence>
<dbReference type="Gene3D" id="3.60.20.10">
    <property type="entry name" value="Glutamine Phosphoribosylpyrophosphate, subunit 1, domain 1"/>
    <property type="match status" value="1"/>
</dbReference>
<evidence type="ECO:0000256" key="6">
    <source>
        <dbReference type="ARBA" id="ARBA00022670"/>
    </source>
</evidence>
<feature type="compositionally biased region" description="Low complexity" evidence="16">
    <location>
        <begin position="19"/>
        <end position="55"/>
    </location>
</feature>
<evidence type="ECO:0000256" key="13">
    <source>
        <dbReference type="ARBA" id="ARBA00026071"/>
    </source>
</evidence>
<keyword evidence="11" id="KW-0865">Zymogen</keyword>
<dbReference type="InterPro" id="IPR045178">
    <property type="entry name" value="Fhl1/FHA1"/>
</dbReference>
<dbReference type="EMBL" id="SWFS01000146">
    <property type="protein sequence ID" value="KAA8915751.1"/>
    <property type="molecule type" value="Genomic_DNA"/>
</dbReference>
<feature type="region of interest" description="Disordered" evidence="16">
    <location>
        <begin position="783"/>
        <end position="891"/>
    </location>
</feature>
<dbReference type="InterPro" id="IPR001766">
    <property type="entry name" value="Fork_head_dom"/>
</dbReference>
<sequence>MSGASPGQTRASPPNIDQDGMTGVTTTITTATTTDMLPPLATSTGAAGGETTNNNQHVLMTPKIKTEPGEGGDETQVTELRRPVLQRSSVGRSASPQLDSPGSNYPLTFANSISAGSSNNTAEVTGGSSVDNSAMNDSNGSEEESRVSAYARLDFESFTFYVQTLQVILGRRAENGSGMVDVHLGPAKAISRRHAKIFYNFGTQRFELSVLGRNGAFVGDVFVETDSTIGQIPFTFVLPSVPSDDNSATAAPSPTAQKQTTTESATTATAGVESTSPNIDPAFSNELVNEELTQPVQVPVSQQPASLKPKKQPRREFLPEEIPEEYREKPPHSYSHLIATALRSKDPVNGMSLSEIYKAIQDIYPYYYYCPHGWQNSVRHNLSSNKAFKKIQKEGKGWLWGIDEEYFIEKERQKKRALEKKANASANSQRASTQSRSNSVFQANHPPPVVSHQTPIAPELETPIKKEREKTIAELAREIEIQRQGTHHYHPTSSNLNEEKHQDDDKKISNANVNVDNTQNDTNAANHLFDVETTNLFEHQPDGNDHSASVNHADLDAVLNSPHDFSVSTASSTHQQPQTQSQHTNLEAAAYNHGPPIAPKISSGGTRLANIKPALQPQQQQSTPRVQPSLAAGQNTFRMVKPNTAKSVSRGESASPPPHNPSVPHMRVQPQQASKHQEPKTSAKGTGGSKSKPSGVAQAMEAAGIKLNPSTIKTLSAFQQKLQESMRGNTQTLTQTLALAIAQAAKESGGGPQQIASMLNSKTPSELITLLTKSLAAVKNKQGAGGSIGQAKSSPSTSKPTSATPEAVSSTSPPPAASSQSQPATSSSPPQGVGQETLNSSVKQALQETTKAQSPQSESQQQSPPQQQPASTSSTSSAQPSATQDQGKAPAANKLGKLSASLENIQQMIDKASKIPNPSPEILNAIKQLKDHAEKLKANRNKRQSEEPVEDLDSSWSFSRLNRMDALATKFSYAATKERESADTHEIAEECTIDALNPSIAPTAFLRAHTDDSVNPDCKIKIAHGTTTLAFRFKGGIVVAVDSRASAGNWVASNTVKKVIEINPYLLGTMAGGAADCQFWETWLGARCRLYELEHKERISTAAASKMLANLTYEYKGAGLSMGTMICGYTKREGPRIYYVDSDGTRLQGDLFCVGSGQTFAYGVLDASYHWDLEVEEALQLGKRSILAATHRDAYSGGSINLYHVTEQGWTYHGNFDVGKEFWEARENEGSFNHIKTSLST</sequence>
<evidence type="ECO:0000256" key="3">
    <source>
        <dbReference type="ARBA" id="ARBA00004496"/>
    </source>
</evidence>